<protein>
    <submittedName>
        <fullName evidence="2">Uncharacterized protein</fullName>
    </submittedName>
</protein>
<sequence>MKYWFISVCLGIGILTVQSAHAQKPSGKAMQVWQDSLLSIGNRVFQNPSEPERIDANFKFVKTLVSALKEKNSFDFAFDQLKMISVLNSPDNKFRIFSWNVPLNDGSYLYYGSIQLKTGNGELSLIPLLDKTFEIQQADQAIVSSANWYGAQYYEIIPNADHYLLLGWKGHNRLFTQKVIEVLSIKGKEATFGKKLFSDQPQISRKIFNYTRQASMLLRYDAVKKRIVFDHLVPADKSLEGKYQYYGPDLTYDAYEIVPAKLFFKSNIEFTNPVRGNEDQYLNPARKKNREEEWFQCQLKQKYFFNKLYQFKKFVFFVALFVKTTIDDFLQQVIITM</sequence>
<reference evidence="2 3" key="1">
    <citation type="submission" date="2018-06" db="EMBL/GenBank/DDBJ databases">
        <authorList>
            <consortium name="Pathogen Informatics"/>
            <person name="Doyle S."/>
        </authorList>
    </citation>
    <scope>NUCLEOTIDE SEQUENCE [LARGE SCALE GENOMIC DNA]</scope>
    <source>
        <strain evidence="2 3">NCTC11388</strain>
    </source>
</reference>
<dbReference type="AlphaFoldDB" id="A0A380CV66"/>
<feature type="chain" id="PRO_5016806038" evidence="1">
    <location>
        <begin position="23"/>
        <end position="337"/>
    </location>
</feature>
<feature type="signal peptide" evidence="1">
    <location>
        <begin position="1"/>
        <end position="22"/>
    </location>
</feature>
<name>A0A380CV66_SPHSI</name>
<evidence type="ECO:0000256" key="1">
    <source>
        <dbReference type="SAM" id="SignalP"/>
    </source>
</evidence>
<keyword evidence="1" id="KW-0732">Signal</keyword>
<organism evidence="2 3">
    <name type="scientific">Sphingobacterium spiritivorum</name>
    <name type="common">Flavobacterium spiritivorum</name>
    <dbReference type="NCBI Taxonomy" id="258"/>
    <lineage>
        <taxon>Bacteria</taxon>
        <taxon>Pseudomonadati</taxon>
        <taxon>Bacteroidota</taxon>
        <taxon>Sphingobacteriia</taxon>
        <taxon>Sphingobacteriales</taxon>
        <taxon>Sphingobacteriaceae</taxon>
        <taxon>Sphingobacterium</taxon>
    </lineage>
</organism>
<dbReference type="EMBL" id="UGYW01000002">
    <property type="protein sequence ID" value="SUJ29989.1"/>
    <property type="molecule type" value="Genomic_DNA"/>
</dbReference>
<dbReference type="RefSeq" id="WP_258862568.1">
    <property type="nucleotide sequence ID" value="NZ_UGYW01000002.1"/>
</dbReference>
<proteinExistence type="predicted"/>
<gene>
    <name evidence="2" type="ORF">NCTC11388_04716</name>
</gene>
<evidence type="ECO:0000313" key="3">
    <source>
        <dbReference type="Proteomes" id="UP000254893"/>
    </source>
</evidence>
<evidence type="ECO:0000313" key="2">
    <source>
        <dbReference type="EMBL" id="SUJ29989.1"/>
    </source>
</evidence>
<dbReference type="Proteomes" id="UP000254893">
    <property type="component" value="Unassembled WGS sequence"/>
</dbReference>
<accession>A0A380CV66</accession>